<keyword evidence="1" id="KW-0479">Metal-binding</keyword>
<dbReference type="Proteomes" id="UP000187209">
    <property type="component" value="Unassembled WGS sequence"/>
</dbReference>
<gene>
    <name evidence="6" type="ORF">SteCoe_37845</name>
</gene>
<evidence type="ECO:0000256" key="3">
    <source>
        <dbReference type="ARBA" id="ARBA00022833"/>
    </source>
</evidence>
<dbReference type="EMBL" id="MPUH01002012">
    <property type="protein sequence ID" value="OMJ65651.1"/>
    <property type="molecule type" value="Genomic_DNA"/>
</dbReference>
<keyword evidence="3" id="KW-0862">Zinc</keyword>
<evidence type="ECO:0000256" key="1">
    <source>
        <dbReference type="ARBA" id="ARBA00022723"/>
    </source>
</evidence>
<evidence type="ECO:0000256" key="2">
    <source>
        <dbReference type="ARBA" id="ARBA00022771"/>
    </source>
</evidence>
<dbReference type="PANTHER" id="PTHR45931">
    <property type="entry name" value="SI:CH211-59O9.10"/>
    <property type="match status" value="1"/>
</dbReference>
<reference evidence="6 7" key="1">
    <citation type="submission" date="2016-11" db="EMBL/GenBank/DDBJ databases">
        <title>The macronuclear genome of Stentor coeruleus: a giant cell with tiny introns.</title>
        <authorList>
            <person name="Slabodnick M."/>
            <person name="Ruby J.G."/>
            <person name="Reiff S.B."/>
            <person name="Swart E.C."/>
            <person name="Gosai S."/>
            <person name="Prabakaran S."/>
            <person name="Witkowska E."/>
            <person name="Larue G.E."/>
            <person name="Fisher S."/>
            <person name="Freeman R.M."/>
            <person name="Gunawardena J."/>
            <person name="Chu W."/>
            <person name="Stover N.A."/>
            <person name="Gregory B.D."/>
            <person name="Nowacki M."/>
            <person name="Derisi J."/>
            <person name="Roy S.W."/>
            <person name="Marshall W.F."/>
            <person name="Sood P."/>
        </authorList>
    </citation>
    <scope>NUCLEOTIDE SEQUENCE [LARGE SCALE GENOMIC DNA]</scope>
    <source>
        <strain evidence="6">WM001</strain>
    </source>
</reference>
<dbReference type="Pfam" id="PF13639">
    <property type="entry name" value="zf-RING_2"/>
    <property type="match status" value="1"/>
</dbReference>
<dbReference type="InterPro" id="IPR013083">
    <property type="entry name" value="Znf_RING/FYVE/PHD"/>
</dbReference>
<evidence type="ECO:0000313" key="7">
    <source>
        <dbReference type="Proteomes" id="UP000187209"/>
    </source>
</evidence>
<dbReference type="Gene3D" id="3.30.40.10">
    <property type="entry name" value="Zinc/RING finger domain, C3HC4 (zinc finger)"/>
    <property type="match status" value="1"/>
</dbReference>
<dbReference type="GO" id="GO:0006511">
    <property type="term" value="P:ubiquitin-dependent protein catabolic process"/>
    <property type="evidence" value="ECO:0007669"/>
    <property type="project" value="TreeGrafter"/>
</dbReference>
<evidence type="ECO:0000313" key="6">
    <source>
        <dbReference type="EMBL" id="OMJ65651.1"/>
    </source>
</evidence>
<dbReference type="GO" id="GO:0008270">
    <property type="term" value="F:zinc ion binding"/>
    <property type="evidence" value="ECO:0007669"/>
    <property type="project" value="UniProtKB-KW"/>
</dbReference>
<comment type="caution">
    <text evidence="6">The sequence shown here is derived from an EMBL/GenBank/DDBJ whole genome shotgun (WGS) entry which is preliminary data.</text>
</comment>
<organism evidence="6 7">
    <name type="scientific">Stentor coeruleus</name>
    <dbReference type="NCBI Taxonomy" id="5963"/>
    <lineage>
        <taxon>Eukaryota</taxon>
        <taxon>Sar</taxon>
        <taxon>Alveolata</taxon>
        <taxon>Ciliophora</taxon>
        <taxon>Postciliodesmatophora</taxon>
        <taxon>Heterotrichea</taxon>
        <taxon>Heterotrichida</taxon>
        <taxon>Stentoridae</taxon>
        <taxon>Stentor</taxon>
    </lineage>
</organism>
<keyword evidence="2 4" id="KW-0863">Zinc-finger</keyword>
<evidence type="ECO:0000256" key="4">
    <source>
        <dbReference type="PROSITE-ProRule" id="PRU00175"/>
    </source>
</evidence>
<dbReference type="SUPFAM" id="SSF57850">
    <property type="entry name" value="RING/U-box"/>
    <property type="match status" value="1"/>
</dbReference>
<dbReference type="InterPro" id="IPR051834">
    <property type="entry name" value="RING_finger_E3_ligase"/>
</dbReference>
<dbReference type="InterPro" id="IPR001841">
    <property type="entry name" value="Znf_RING"/>
</dbReference>
<dbReference type="PANTHER" id="PTHR45931:SF3">
    <property type="entry name" value="RING ZINC FINGER-CONTAINING PROTEIN"/>
    <property type="match status" value="1"/>
</dbReference>
<proteinExistence type="predicted"/>
<dbReference type="GO" id="GO:0061630">
    <property type="term" value="F:ubiquitin protein ligase activity"/>
    <property type="evidence" value="ECO:0007669"/>
    <property type="project" value="TreeGrafter"/>
</dbReference>
<dbReference type="AlphaFoldDB" id="A0A1R2AM93"/>
<protein>
    <recommendedName>
        <fullName evidence="5">RING-type domain-containing protein</fullName>
    </recommendedName>
</protein>
<dbReference type="PROSITE" id="PS50089">
    <property type="entry name" value="ZF_RING_2"/>
    <property type="match status" value="1"/>
</dbReference>
<dbReference type="SMART" id="SM00184">
    <property type="entry name" value="RING"/>
    <property type="match status" value="1"/>
</dbReference>
<name>A0A1R2AM93_9CILI</name>
<dbReference type="OrthoDB" id="292178at2759"/>
<evidence type="ECO:0000259" key="5">
    <source>
        <dbReference type="PROSITE" id="PS50089"/>
    </source>
</evidence>
<accession>A0A1R2AM93</accession>
<sequence length="132" mass="15504">MDSYPRRPREEINIANNIHFIIYSDSSSDEEFNHHTIIELYYQETKHLTRGLSPEELHKLEEVIWKEEYCLEQSTPGTLVLKKKLHICAICLTSFQKGDCLRKLNCGHFFHKSCLDGWLKLKGVCPLDRIKV</sequence>
<feature type="domain" description="RING-type" evidence="5">
    <location>
        <begin position="88"/>
        <end position="129"/>
    </location>
</feature>
<keyword evidence="7" id="KW-1185">Reference proteome</keyword>
<dbReference type="GO" id="GO:0005634">
    <property type="term" value="C:nucleus"/>
    <property type="evidence" value="ECO:0007669"/>
    <property type="project" value="TreeGrafter"/>
</dbReference>